<evidence type="ECO:0000256" key="2">
    <source>
        <dbReference type="SAM" id="Phobius"/>
    </source>
</evidence>
<protein>
    <submittedName>
        <fullName evidence="3">Uncharacterized protein</fullName>
    </submittedName>
</protein>
<sequence>MRKQMEEQLEESESIKQKVIKEAEKRNEELINELAKERQTIDDLKKELGNELKSASIQIAFLKENSEKALKEKDVLLGEKNAELEILKQQFNELNENHNDILHAAHLTESLIVYMVVKTFIVYIEGSGCLYVFCFIAISITEL</sequence>
<keyword evidence="1" id="KW-0175">Coiled coil</keyword>
<organism evidence="3 4">
    <name type="scientific">Gongylonema pulchrum</name>
    <dbReference type="NCBI Taxonomy" id="637853"/>
    <lineage>
        <taxon>Eukaryota</taxon>
        <taxon>Metazoa</taxon>
        <taxon>Ecdysozoa</taxon>
        <taxon>Nematoda</taxon>
        <taxon>Chromadorea</taxon>
        <taxon>Rhabditida</taxon>
        <taxon>Spirurina</taxon>
        <taxon>Spiruromorpha</taxon>
        <taxon>Spiruroidea</taxon>
        <taxon>Gongylonematidae</taxon>
        <taxon>Gongylonema</taxon>
    </lineage>
</organism>
<feature type="transmembrane region" description="Helical" evidence="2">
    <location>
        <begin position="120"/>
        <end position="140"/>
    </location>
</feature>
<keyword evidence="2" id="KW-0472">Membrane</keyword>
<dbReference type="AlphaFoldDB" id="A0A3P6PXP6"/>
<reference evidence="3 4" key="1">
    <citation type="submission" date="2018-11" db="EMBL/GenBank/DDBJ databases">
        <authorList>
            <consortium name="Pathogen Informatics"/>
        </authorList>
    </citation>
    <scope>NUCLEOTIDE SEQUENCE [LARGE SCALE GENOMIC DNA]</scope>
</reference>
<evidence type="ECO:0000313" key="3">
    <source>
        <dbReference type="EMBL" id="VDK40869.1"/>
    </source>
</evidence>
<name>A0A3P6PXP6_9BILA</name>
<gene>
    <name evidence="3" type="ORF">GPUH_LOCUS3764</name>
</gene>
<dbReference type="Proteomes" id="UP000271098">
    <property type="component" value="Unassembled WGS sequence"/>
</dbReference>
<keyword evidence="2" id="KW-0812">Transmembrane</keyword>
<feature type="coiled-coil region" evidence="1">
    <location>
        <begin position="2"/>
        <end position="104"/>
    </location>
</feature>
<proteinExistence type="predicted"/>
<keyword evidence="4" id="KW-1185">Reference proteome</keyword>
<dbReference type="EMBL" id="UYRT01006647">
    <property type="protein sequence ID" value="VDK40869.1"/>
    <property type="molecule type" value="Genomic_DNA"/>
</dbReference>
<evidence type="ECO:0000313" key="4">
    <source>
        <dbReference type="Proteomes" id="UP000271098"/>
    </source>
</evidence>
<accession>A0A3P6PXP6</accession>
<keyword evidence="2" id="KW-1133">Transmembrane helix</keyword>
<evidence type="ECO:0000256" key="1">
    <source>
        <dbReference type="SAM" id="Coils"/>
    </source>
</evidence>